<keyword evidence="5" id="KW-1185">Reference proteome</keyword>
<organism evidence="4 5">
    <name type="scientific">Sphingomonas paeninsulae</name>
    <dbReference type="NCBI Taxonomy" id="2319844"/>
    <lineage>
        <taxon>Bacteria</taxon>
        <taxon>Pseudomonadati</taxon>
        <taxon>Pseudomonadota</taxon>
        <taxon>Alphaproteobacteria</taxon>
        <taxon>Sphingomonadales</taxon>
        <taxon>Sphingomonadaceae</taxon>
        <taxon>Sphingomonas</taxon>
    </lineage>
</organism>
<evidence type="ECO:0000313" key="5">
    <source>
        <dbReference type="Proteomes" id="UP000276254"/>
    </source>
</evidence>
<geneLocation type="plasmid" evidence="4">
    <name>unnamed1</name>
</geneLocation>
<sequence length="202" mass="21845">MRFLSTNGTHAAADKATGYDPAMSVSQAVLALFVETGTTQFSVKQLAEHAGVSERTFYRYFPRKEDVVRPVLSAGASQLSDLLIHRDDSESLTVAISGAFAASWWADSPIESQTLRRLMKETEVFRAVWLDIIVETENRLAVALATRMAAGTGNARAKLMASIVCAVIRASVEGLDSQSHTLATVFSHNLDLVAAGLFNVEP</sequence>
<dbReference type="GO" id="GO:0003677">
    <property type="term" value="F:DNA binding"/>
    <property type="evidence" value="ECO:0007669"/>
    <property type="project" value="UniProtKB-UniRule"/>
</dbReference>
<dbReference type="Gene3D" id="1.10.357.10">
    <property type="entry name" value="Tetracycline Repressor, domain 2"/>
    <property type="match status" value="1"/>
</dbReference>
<feature type="DNA-binding region" description="H-T-H motif" evidence="2">
    <location>
        <begin position="42"/>
        <end position="61"/>
    </location>
</feature>
<dbReference type="SUPFAM" id="SSF46689">
    <property type="entry name" value="Homeodomain-like"/>
    <property type="match status" value="1"/>
</dbReference>
<gene>
    <name evidence="4" type="ORF">D3Y57_03665</name>
</gene>
<feature type="domain" description="HTH tetR-type" evidence="3">
    <location>
        <begin position="19"/>
        <end position="79"/>
    </location>
</feature>
<dbReference type="EMBL" id="CP032828">
    <property type="protein sequence ID" value="AYJ85139.1"/>
    <property type="molecule type" value="Genomic_DNA"/>
</dbReference>
<name>A0A494T6W6_SPHPE</name>
<evidence type="ECO:0000259" key="3">
    <source>
        <dbReference type="PROSITE" id="PS50977"/>
    </source>
</evidence>
<evidence type="ECO:0000313" key="4">
    <source>
        <dbReference type="EMBL" id="AYJ85139.1"/>
    </source>
</evidence>
<proteinExistence type="predicted"/>
<keyword evidence="4" id="KW-0614">Plasmid</keyword>
<dbReference type="KEGG" id="spha:D3Y57_03665"/>
<evidence type="ECO:0000256" key="2">
    <source>
        <dbReference type="PROSITE-ProRule" id="PRU00335"/>
    </source>
</evidence>
<reference evidence="4 5" key="1">
    <citation type="submission" date="2018-09" db="EMBL/GenBank/DDBJ databases">
        <title>Sphingomonas peninsula sp. nov., isolated from fildes peninsula, Antarctic soil.</title>
        <authorList>
            <person name="Yingchao G."/>
        </authorList>
    </citation>
    <scope>NUCLEOTIDE SEQUENCE [LARGE SCALE GENOMIC DNA]</scope>
    <source>
        <strain evidence="4 5">YZ-8</strain>
        <plasmid evidence="4 5">unnamed1</plasmid>
    </source>
</reference>
<keyword evidence="1 2" id="KW-0238">DNA-binding</keyword>
<dbReference type="Pfam" id="PF00440">
    <property type="entry name" value="TetR_N"/>
    <property type="match status" value="1"/>
</dbReference>
<dbReference type="PROSITE" id="PS50977">
    <property type="entry name" value="HTH_TETR_2"/>
    <property type="match status" value="1"/>
</dbReference>
<dbReference type="Proteomes" id="UP000276254">
    <property type="component" value="Plasmid unnamed1"/>
</dbReference>
<dbReference type="InterPro" id="IPR009057">
    <property type="entry name" value="Homeodomain-like_sf"/>
</dbReference>
<dbReference type="PRINTS" id="PR00455">
    <property type="entry name" value="HTHTETR"/>
</dbReference>
<protein>
    <submittedName>
        <fullName evidence="4">TetR/AcrR family transcriptional regulator</fullName>
    </submittedName>
</protein>
<dbReference type="OrthoDB" id="9811084at2"/>
<evidence type="ECO:0000256" key="1">
    <source>
        <dbReference type="ARBA" id="ARBA00023125"/>
    </source>
</evidence>
<accession>A0A494T6W6</accession>
<dbReference type="InterPro" id="IPR001647">
    <property type="entry name" value="HTH_TetR"/>
</dbReference>
<dbReference type="AlphaFoldDB" id="A0A494T6W6"/>